<dbReference type="EMBL" id="JABEZX010000003">
    <property type="protein sequence ID" value="MBA0551833.1"/>
    <property type="molecule type" value="Genomic_DNA"/>
</dbReference>
<dbReference type="Proteomes" id="UP000593572">
    <property type="component" value="Unassembled WGS sequence"/>
</dbReference>
<evidence type="ECO:0000313" key="2">
    <source>
        <dbReference type="Proteomes" id="UP000593572"/>
    </source>
</evidence>
<proteinExistence type="predicted"/>
<gene>
    <name evidence="1" type="ORF">Golob_022695</name>
</gene>
<dbReference type="AlphaFoldDB" id="A0A7J8LHD6"/>
<keyword evidence="2" id="KW-1185">Reference proteome</keyword>
<accession>A0A7J8LHD6</accession>
<protein>
    <submittedName>
        <fullName evidence="1">Uncharacterized protein</fullName>
    </submittedName>
</protein>
<sequence length="17" mass="2184">MIQSIAWRWLRPFRIPL</sequence>
<reference evidence="1 2" key="1">
    <citation type="journal article" date="2019" name="Genome Biol. Evol.">
        <title>Insights into the evolution of the New World diploid cottons (Gossypium, subgenus Houzingenia) based on genome sequencing.</title>
        <authorList>
            <person name="Grover C.E."/>
            <person name="Arick M.A. 2nd"/>
            <person name="Thrash A."/>
            <person name="Conover J.L."/>
            <person name="Sanders W.S."/>
            <person name="Peterson D.G."/>
            <person name="Frelichowski J.E."/>
            <person name="Scheffler J.A."/>
            <person name="Scheffler B.E."/>
            <person name="Wendel J.F."/>
        </authorList>
    </citation>
    <scope>NUCLEOTIDE SEQUENCE [LARGE SCALE GENOMIC DNA]</scope>
    <source>
        <strain evidence="1">157</strain>
        <tissue evidence="1">Leaf</tissue>
    </source>
</reference>
<evidence type="ECO:0000313" key="1">
    <source>
        <dbReference type="EMBL" id="MBA0551833.1"/>
    </source>
</evidence>
<organism evidence="1 2">
    <name type="scientific">Gossypium lobatum</name>
    <dbReference type="NCBI Taxonomy" id="34289"/>
    <lineage>
        <taxon>Eukaryota</taxon>
        <taxon>Viridiplantae</taxon>
        <taxon>Streptophyta</taxon>
        <taxon>Embryophyta</taxon>
        <taxon>Tracheophyta</taxon>
        <taxon>Spermatophyta</taxon>
        <taxon>Magnoliopsida</taxon>
        <taxon>eudicotyledons</taxon>
        <taxon>Gunneridae</taxon>
        <taxon>Pentapetalae</taxon>
        <taxon>rosids</taxon>
        <taxon>malvids</taxon>
        <taxon>Malvales</taxon>
        <taxon>Malvaceae</taxon>
        <taxon>Malvoideae</taxon>
        <taxon>Gossypium</taxon>
    </lineage>
</organism>
<name>A0A7J8LHD6_9ROSI</name>
<comment type="caution">
    <text evidence="1">The sequence shown here is derived from an EMBL/GenBank/DDBJ whole genome shotgun (WGS) entry which is preliminary data.</text>
</comment>